<protein>
    <recommendedName>
        <fullName evidence="1">DUF4346 domain-containing protein</fullName>
    </recommendedName>
</protein>
<proteinExistence type="predicted"/>
<gene>
    <name evidence="2" type="primary">orf83</name>
</gene>
<geneLocation type="plastid" evidence="2"/>
<sequence length="86" mass="10214">MIFRDYFIITIKNGFIVCSYFRYSEKDNCKYCQIDFSSCYIEKLLFLISRHSALSKSISFSHAFYLGKEIYKAQLSIILFQSYVQS</sequence>
<dbReference type="EMBL" id="MH281626">
    <property type="protein sequence ID" value="AYR05605.1"/>
    <property type="molecule type" value="Genomic_DNA"/>
</dbReference>
<dbReference type="AlphaFoldDB" id="A0A3G3MFK5"/>
<organism evidence="2">
    <name type="scientific">Synarthrophyton chejuense</name>
    <dbReference type="NCBI Taxonomy" id="2485825"/>
    <lineage>
        <taxon>Eukaryota</taxon>
        <taxon>Rhodophyta</taxon>
        <taxon>Florideophyceae</taxon>
        <taxon>Corallinophycidae</taxon>
        <taxon>Hapalidiales</taxon>
        <taxon>Hapalidiaceae</taxon>
        <taxon>Melobesioideae</taxon>
        <taxon>Synarthrophyton</taxon>
    </lineage>
</organism>
<accession>A0A3G3MFK5</accession>
<feature type="domain" description="DUF4346" evidence="1">
    <location>
        <begin position="6"/>
        <end position="85"/>
    </location>
</feature>
<evidence type="ECO:0000259" key="1">
    <source>
        <dbReference type="Pfam" id="PF14251"/>
    </source>
</evidence>
<name>A0A3G3MFK5_9FLOR</name>
<dbReference type="Pfam" id="PF14251">
    <property type="entry name" value="PterinBD-DUF4346"/>
    <property type="match status" value="1"/>
</dbReference>
<evidence type="ECO:0000313" key="2">
    <source>
        <dbReference type="EMBL" id="AYR05605.1"/>
    </source>
</evidence>
<keyword evidence="2" id="KW-0934">Plastid</keyword>
<dbReference type="RefSeq" id="YP_009541596.1">
    <property type="nucleotide sequence ID" value="NC_039977.1"/>
</dbReference>
<dbReference type="GeneID" id="38463508"/>
<dbReference type="InterPro" id="IPR025595">
    <property type="entry name" value="PterinBD-DUF4346"/>
</dbReference>
<reference evidence="2" key="1">
    <citation type="journal article" date="2018" name="Genome Biol. Evol.">
        <title>Mitochondrial and Plastid Genomes from Coralline Red Algae Provide Insights into the Incongruent Evolutionary Histories of Organelles.</title>
        <authorList>
            <person name="Lee J."/>
            <person name="Song H.J."/>
            <person name="In Park S."/>
            <person name="Lee Y.M."/>
            <person name="Jeong S.Y."/>
            <person name="Oh Cho T."/>
            <person name="Kim J.H."/>
            <person name="Choi H.G."/>
            <person name="Choi C.G."/>
            <person name="Nelson W.A."/>
            <person name="Fredericq S."/>
            <person name="Bhattacharya D."/>
            <person name="Su Yoon H."/>
        </authorList>
    </citation>
    <scope>NUCLEOTIDE SEQUENCE</scope>
</reference>